<dbReference type="Pfam" id="PF08922">
    <property type="entry name" value="DUF1905"/>
    <property type="match status" value="1"/>
</dbReference>
<dbReference type="EMBL" id="JANFAV010000008">
    <property type="protein sequence ID" value="MCW6535641.1"/>
    <property type="molecule type" value="Genomic_DNA"/>
</dbReference>
<evidence type="ECO:0000313" key="2">
    <source>
        <dbReference type="Proteomes" id="UP001165565"/>
    </source>
</evidence>
<reference evidence="1" key="1">
    <citation type="submission" date="2022-06" db="EMBL/GenBank/DDBJ databases">
        <title>Sphingomonas sp. nov. isolated from rhizosphere soil of tomato.</title>
        <authorList>
            <person name="Dong H."/>
            <person name="Gao R."/>
        </authorList>
    </citation>
    <scope>NUCLEOTIDE SEQUENCE</scope>
    <source>
        <strain evidence="1">MMSM24</strain>
    </source>
</reference>
<keyword evidence="2" id="KW-1185">Reference proteome</keyword>
<dbReference type="Proteomes" id="UP001165565">
    <property type="component" value="Unassembled WGS sequence"/>
</dbReference>
<dbReference type="InterPro" id="IPR037079">
    <property type="entry name" value="AF2212/PG0164-like_sf"/>
</dbReference>
<name>A0AA42CUP2_9SPHN</name>
<dbReference type="SUPFAM" id="SSF141694">
    <property type="entry name" value="AF2212/PG0164-like"/>
    <property type="match status" value="1"/>
</dbReference>
<proteinExistence type="predicted"/>
<dbReference type="Gene3D" id="2.40.30.100">
    <property type="entry name" value="AF2212/PG0164-like"/>
    <property type="match status" value="1"/>
</dbReference>
<comment type="caution">
    <text evidence="1">The sequence shown here is derived from an EMBL/GenBank/DDBJ whole genome shotgun (WGS) entry which is preliminary data.</text>
</comment>
<sequence>MSDGPLLAITFDSEVIHWRGPAPFFFAPVPREHAAAIKAAARVASYGWGVVPVTVAIGGASFTTSLFPRDGSYLVPLKDAVRAETGVSLGDPVTVEIEISHR</sequence>
<evidence type="ECO:0000313" key="1">
    <source>
        <dbReference type="EMBL" id="MCW6535641.1"/>
    </source>
</evidence>
<gene>
    <name evidence="1" type="ORF">NEE01_12715</name>
</gene>
<protein>
    <submittedName>
        <fullName evidence="1">DUF1905 domain-containing protein</fullName>
    </submittedName>
</protein>
<dbReference type="RefSeq" id="WP_179511473.1">
    <property type="nucleotide sequence ID" value="NZ_JANFAU010000002.1"/>
</dbReference>
<organism evidence="1 2">
    <name type="scientific">Sphingomonas lycopersici</name>
    <dbReference type="NCBI Taxonomy" id="2951807"/>
    <lineage>
        <taxon>Bacteria</taxon>
        <taxon>Pseudomonadati</taxon>
        <taxon>Pseudomonadota</taxon>
        <taxon>Alphaproteobacteria</taxon>
        <taxon>Sphingomonadales</taxon>
        <taxon>Sphingomonadaceae</taxon>
        <taxon>Sphingomonas</taxon>
    </lineage>
</organism>
<accession>A0AA42CUP2</accession>
<dbReference type="InterPro" id="IPR015018">
    <property type="entry name" value="DUF1905"/>
</dbReference>
<dbReference type="AlphaFoldDB" id="A0AA42CUP2"/>